<evidence type="ECO:0000313" key="1">
    <source>
        <dbReference type="EMBL" id="XCN73470.1"/>
    </source>
</evidence>
<reference evidence="1" key="1">
    <citation type="journal article" date="2024" name="Syst. Appl. Microbiol.">
        <title>First single-strain enrichments of Electrothrix cable bacteria, description of E. aestuarii sp. nov. and E. rattekaaiensis sp. nov., and proposal of a cable bacteria taxonomy following the rules of the SeqCode.</title>
        <authorList>
            <person name="Plum-Jensen L.E."/>
            <person name="Schramm A."/>
            <person name="Marshall I.P.G."/>
        </authorList>
    </citation>
    <scope>NUCLEOTIDE SEQUENCE</scope>
    <source>
        <strain evidence="1">Rat1</strain>
    </source>
</reference>
<reference evidence="1" key="2">
    <citation type="submission" date="2024-06" db="EMBL/GenBank/DDBJ databases">
        <authorList>
            <person name="Plum-Jensen L.E."/>
            <person name="Schramm A."/>
            <person name="Marshall I.P.G."/>
        </authorList>
    </citation>
    <scope>NUCLEOTIDE SEQUENCE</scope>
    <source>
        <strain evidence="1">Rat1</strain>
    </source>
</reference>
<name>A0AAU8LXA0_9BACT</name>
<accession>A0AAU8LXA0</accession>
<dbReference type="AlphaFoldDB" id="A0AAU8LXA0"/>
<protein>
    <submittedName>
        <fullName evidence="1">Uncharacterized protein</fullName>
    </submittedName>
</protein>
<gene>
    <name evidence="1" type="ORF">Q3M24_01585</name>
</gene>
<proteinExistence type="predicted"/>
<organism evidence="1">
    <name type="scientific">Candidatus Electrothrix aestuarii</name>
    <dbReference type="NCBI Taxonomy" id="3062594"/>
    <lineage>
        <taxon>Bacteria</taxon>
        <taxon>Pseudomonadati</taxon>
        <taxon>Thermodesulfobacteriota</taxon>
        <taxon>Desulfobulbia</taxon>
        <taxon>Desulfobulbales</taxon>
        <taxon>Desulfobulbaceae</taxon>
        <taxon>Candidatus Electrothrix</taxon>
    </lineage>
</organism>
<sequence>MAQISLQCNLELLLNRKSPVWQDISNIDLFIDELASFFIKNFSSEGSSSRNKFEELITLRKVTWLLDRLVPENQPDFFNSLLKETEDPNRYARLIYAWARRIEKKKREDIFQLPGVDINKSYQALTTAWCDLCTESSPETLIDWWNLSKKYCEISIPNIWQYSPLIIKEYAARITGTEKYREALLQLLQNRLPHYSTFKTARRLITEEIVHHFPAPQEELPKETRAKLDWFYQCLLDKGFDDVVEIFKSDKERQPDLYSLPVFFWARRHLSMPWEQLRERVDRIDRDLPYEGIFLAEQKIPKDQISEWWIYLNPFRDMLQGSRGLFPIIAFCNWLENDYRDVLIPFFHHSDIDVAVCAYQAYLHKAPEAVTEYMVKNQLRIPSWQADILDRFMYAPKSIRPRRFLPDIQMVEYDMRLCDPLNHRAL</sequence>
<dbReference type="KEGG" id="eaj:Q3M24_01585"/>
<dbReference type="EMBL" id="CP159373">
    <property type="protein sequence ID" value="XCN73470.1"/>
    <property type="molecule type" value="Genomic_DNA"/>
</dbReference>